<evidence type="ECO:0000256" key="10">
    <source>
        <dbReference type="ARBA" id="ARBA00023186"/>
    </source>
</evidence>
<evidence type="ECO:0000256" key="2">
    <source>
        <dbReference type="ARBA" id="ARBA00010527"/>
    </source>
</evidence>
<name>A0A3P8ME22_TSUPA</name>
<dbReference type="GO" id="GO:0005886">
    <property type="term" value="C:plasma membrane"/>
    <property type="evidence" value="ECO:0007669"/>
    <property type="project" value="UniProtKB-SubCell"/>
</dbReference>
<evidence type="ECO:0000313" key="19">
    <source>
        <dbReference type="EMBL" id="VDR41026.1"/>
    </source>
</evidence>
<feature type="transmembrane region" description="Helical" evidence="17">
    <location>
        <begin position="98"/>
        <end position="118"/>
    </location>
</feature>
<gene>
    <name evidence="19" type="primary">yidC_2</name>
    <name evidence="19" type="ORF">NCTC10741_04196</name>
</gene>
<feature type="transmembrane region" description="Helical" evidence="17">
    <location>
        <begin position="178"/>
        <end position="204"/>
    </location>
</feature>
<comment type="function">
    <text evidence="11">Required for the insertion and/or proper folding and/or complex formation of integral membrane proteins into the membrane. Involved in integration of membrane proteins that insert both dependently and independently of the Sec translocase complex, as well as at least some lipoproteins. Aids folding of multispanning membrane proteins.</text>
</comment>
<evidence type="ECO:0000256" key="14">
    <source>
        <dbReference type="ARBA" id="ARBA00033245"/>
    </source>
</evidence>
<evidence type="ECO:0000313" key="20">
    <source>
        <dbReference type="Proteomes" id="UP000271626"/>
    </source>
</evidence>
<dbReference type="CDD" id="cd20070">
    <property type="entry name" value="5TM_YidC_Alb3"/>
    <property type="match status" value="1"/>
</dbReference>
<dbReference type="NCBIfam" id="NF002899">
    <property type="entry name" value="PRK03449.1"/>
    <property type="match status" value="1"/>
</dbReference>
<protein>
    <recommendedName>
        <fullName evidence="3">Membrane protein insertase YidC</fullName>
    </recommendedName>
    <alternativeName>
        <fullName evidence="15">Foldase YidC</fullName>
    </alternativeName>
    <alternativeName>
        <fullName evidence="14">Membrane integrase YidC</fullName>
    </alternativeName>
    <alternativeName>
        <fullName evidence="13">Membrane protein YidC</fullName>
    </alternativeName>
</protein>
<keyword evidence="8 17" id="KW-1133">Transmembrane helix</keyword>
<dbReference type="EMBL" id="LR131273">
    <property type="protein sequence ID" value="VDR41026.1"/>
    <property type="molecule type" value="Genomic_DNA"/>
</dbReference>
<proteinExistence type="inferred from homology"/>
<comment type="subunit">
    <text evidence="12">Interacts with the Sec translocase complex via SecD. Specifically interacts with transmembrane segments of nascent integral membrane proteins during membrane integration.</text>
</comment>
<dbReference type="Proteomes" id="UP000271626">
    <property type="component" value="Chromosome"/>
</dbReference>
<evidence type="ECO:0000256" key="12">
    <source>
        <dbReference type="ARBA" id="ARBA00026028"/>
    </source>
</evidence>
<sequence>MLDVVYYPISAVLWAWHRVFGALLGADDGTAWALSVLFLVFTVRALLLWPGIVSARTGRRLQRLRPQLDALRREHGKDTQTLARQTQQLQREHGVRPLLGCLPALVQIPVFFGLYHVLRSFNRTGTGLGQLGLTPEQNASTANYVFSAHDVQSFLNARLFGAPISVSMTSPDSVLASFAPFGGVPSVVTIAAVAVPLMLLACLATHVNARFSISHPVAGAADAMQPTLLRTLMLWVMPLGSIVAGPVLPIAILLYWVANNIWTYGQQHLVHRVLAREESATIARSSVGSDRE</sequence>
<feature type="transmembrane region" description="Helical" evidence="17">
    <location>
        <begin position="232"/>
        <end position="258"/>
    </location>
</feature>
<dbReference type="AlphaFoldDB" id="A0A3P8ME22"/>
<dbReference type="OrthoDB" id="9780552at2"/>
<evidence type="ECO:0000256" key="1">
    <source>
        <dbReference type="ARBA" id="ARBA00004651"/>
    </source>
</evidence>
<feature type="domain" description="Membrane insertase YidC/Oxa/ALB C-terminal" evidence="18">
    <location>
        <begin position="32"/>
        <end position="271"/>
    </location>
</feature>
<keyword evidence="6 16" id="KW-0812">Transmembrane</keyword>
<keyword evidence="9 17" id="KW-0472">Membrane</keyword>
<evidence type="ECO:0000256" key="3">
    <source>
        <dbReference type="ARBA" id="ARBA00015325"/>
    </source>
</evidence>
<evidence type="ECO:0000256" key="5">
    <source>
        <dbReference type="ARBA" id="ARBA00022475"/>
    </source>
</evidence>
<comment type="subcellular location">
    <subcellularLocation>
        <location evidence="1">Cell membrane</location>
        <topology evidence="1">Multi-pass membrane protein</topology>
    </subcellularLocation>
    <subcellularLocation>
        <location evidence="16">Membrane</location>
        <topology evidence="16">Multi-pass membrane protein</topology>
    </subcellularLocation>
</comment>
<dbReference type="Pfam" id="PF02096">
    <property type="entry name" value="60KD_IMP"/>
    <property type="match status" value="1"/>
</dbReference>
<keyword evidence="5" id="KW-1003">Cell membrane</keyword>
<dbReference type="PANTHER" id="PTHR12428">
    <property type="entry name" value="OXA1"/>
    <property type="match status" value="1"/>
</dbReference>
<keyword evidence="4" id="KW-0813">Transport</keyword>
<dbReference type="PANTHER" id="PTHR12428:SF65">
    <property type="entry name" value="CYTOCHROME C OXIDASE ASSEMBLY PROTEIN COX18, MITOCHONDRIAL"/>
    <property type="match status" value="1"/>
</dbReference>
<keyword evidence="7" id="KW-0653">Protein transport</keyword>
<evidence type="ECO:0000256" key="13">
    <source>
        <dbReference type="ARBA" id="ARBA00031538"/>
    </source>
</evidence>
<evidence type="ECO:0000256" key="15">
    <source>
        <dbReference type="ARBA" id="ARBA00033342"/>
    </source>
</evidence>
<evidence type="ECO:0000259" key="18">
    <source>
        <dbReference type="Pfam" id="PF02096"/>
    </source>
</evidence>
<evidence type="ECO:0000256" key="16">
    <source>
        <dbReference type="RuleBase" id="RU003945"/>
    </source>
</evidence>
<dbReference type="GO" id="GO:0015031">
    <property type="term" value="P:protein transport"/>
    <property type="evidence" value="ECO:0007669"/>
    <property type="project" value="UniProtKB-KW"/>
</dbReference>
<dbReference type="NCBIfam" id="TIGR03592">
    <property type="entry name" value="yidC_oxa1_cterm"/>
    <property type="match status" value="1"/>
</dbReference>
<evidence type="ECO:0000256" key="8">
    <source>
        <dbReference type="ARBA" id="ARBA00022989"/>
    </source>
</evidence>
<evidence type="ECO:0000256" key="7">
    <source>
        <dbReference type="ARBA" id="ARBA00022927"/>
    </source>
</evidence>
<dbReference type="GO" id="GO:0051205">
    <property type="term" value="P:protein insertion into membrane"/>
    <property type="evidence" value="ECO:0007669"/>
    <property type="project" value="TreeGrafter"/>
</dbReference>
<evidence type="ECO:0000256" key="6">
    <source>
        <dbReference type="ARBA" id="ARBA00022692"/>
    </source>
</evidence>
<evidence type="ECO:0000256" key="11">
    <source>
        <dbReference type="ARBA" id="ARBA00025034"/>
    </source>
</evidence>
<dbReference type="InterPro" id="IPR028055">
    <property type="entry name" value="YidC/Oxa/ALB_C"/>
</dbReference>
<organism evidence="19 20">
    <name type="scientific">Tsukamurella paurometabola</name>
    <name type="common">Corynebacterium paurometabolum</name>
    <dbReference type="NCBI Taxonomy" id="2061"/>
    <lineage>
        <taxon>Bacteria</taxon>
        <taxon>Bacillati</taxon>
        <taxon>Actinomycetota</taxon>
        <taxon>Actinomycetes</taxon>
        <taxon>Mycobacteriales</taxon>
        <taxon>Tsukamurellaceae</taxon>
        <taxon>Tsukamurella</taxon>
    </lineage>
</organism>
<feature type="transmembrane region" description="Helical" evidence="17">
    <location>
        <begin position="31"/>
        <end position="55"/>
    </location>
</feature>
<dbReference type="GO" id="GO:0032977">
    <property type="term" value="F:membrane insertase activity"/>
    <property type="evidence" value="ECO:0007669"/>
    <property type="project" value="InterPro"/>
</dbReference>
<evidence type="ECO:0000256" key="17">
    <source>
        <dbReference type="SAM" id="Phobius"/>
    </source>
</evidence>
<evidence type="ECO:0000256" key="9">
    <source>
        <dbReference type="ARBA" id="ARBA00023136"/>
    </source>
</evidence>
<dbReference type="InterPro" id="IPR001708">
    <property type="entry name" value="YidC/ALB3/OXA1/COX18"/>
</dbReference>
<reference evidence="19 20" key="1">
    <citation type="submission" date="2018-12" db="EMBL/GenBank/DDBJ databases">
        <authorList>
            <consortium name="Pathogen Informatics"/>
        </authorList>
    </citation>
    <scope>NUCLEOTIDE SEQUENCE [LARGE SCALE GENOMIC DNA]</scope>
    <source>
        <strain evidence="19 20">NCTC10741</strain>
    </source>
</reference>
<comment type="similarity">
    <text evidence="2">Belongs to the OXA1/ALB3/YidC family. Type 1 subfamily.</text>
</comment>
<evidence type="ECO:0000256" key="4">
    <source>
        <dbReference type="ARBA" id="ARBA00022448"/>
    </source>
</evidence>
<keyword evidence="10" id="KW-0143">Chaperone</keyword>
<dbReference type="InterPro" id="IPR047196">
    <property type="entry name" value="YidC_ALB_C"/>
</dbReference>
<dbReference type="RefSeq" id="WP_126198173.1">
    <property type="nucleotide sequence ID" value="NZ_CP085954.1"/>
</dbReference>
<accession>A0A3P8ME22</accession>